<reference evidence="3" key="1">
    <citation type="journal article" date="2013" name="Science">
        <title>Comparative analysis of bat genomes provides insight into the evolution of flight and immunity.</title>
        <authorList>
            <person name="Zhang G."/>
            <person name="Cowled C."/>
            <person name="Shi Z."/>
            <person name="Huang Z."/>
            <person name="Bishop-Lilly K.A."/>
            <person name="Fang X."/>
            <person name="Wynne J.W."/>
            <person name="Xiong Z."/>
            <person name="Baker M.L."/>
            <person name="Zhao W."/>
            <person name="Tachedjian M."/>
            <person name="Zhu Y."/>
            <person name="Zhou P."/>
            <person name="Jiang X."/>
            <person name="Ng J."/>
            <person name="Yang L."/>
            <person name="Wu L."/>
            <person name="Xiao J."/>
            <person name="Feng Y."/>
            <person name="Chen Y."/>
            <person name="Sun X."/>
            <person name="Zhang Y."/>
            <person name="Marsh G.A."/>
            <person name="Crameri G."/>
            <person name="Broder C.C."/>
            <person name="Frey K.G."/>
            <person name="Wang L.F."/>
            <person name="Wang J."/>
        </authorList>
    </citation>
    <scope>NUCLEOTIDE SEQUENCE [LARGE SCALE GENOMIC DNA]</scope>
</reference>
<dbReference type="GO" id="GO:0005840">
    <property type="term" value="C:ribosome"/>
    <property type="evidence" value="ECO:0007669"/>
    <property type="project" value="UniProtKB-KW"/>
</dbReference>
<keyword evidence="2" id="KW-0687">Ribonucleoprotein</keyword>
<feature type="compositionally biased region" description="Basic residues" evidence="1">
    <location>
        <begin position="72"/>
        <end position="83"/>
    </location>
</feature>
<feature type="region of interest" description="Disordered" evidence="1">
    <location>
        <begin position="55"/>
        <end position="101"/>
    </location>
</feature>
<keyword evidence="2" id="KW-0689">Ribosomal protein</keyword>
<dbReference type="AlphaFoldDB" id="L5MJR4"/>
<dbReference type="Proteomes" id="UP000010556">
    <property type="component" value="Unassembled WGS sequence"/>
</dbReference>
<dbReference type="EMBL" id="KB098737">
    <property type="protein sequence ID" value="ELK38616.1"/>
    <property type="molecule type" value="Genomic_DNA"/>
</dbReference>
<name>L5MJR4_MYODS</name>
<proteinExistence type="predicted"/>
<organism evidence="2 3">
    <name type="scientific">Myotis davidii</name>
    <name type="common">David's myotis</name>
    <dbReference type="NCBI Taxonomy" id="225400"/>
    <lineage>
        <taxon>Eukaryota</taxon>
        <taxon>Metazoa</taxon>
        <taxon>Chordata</taxon>
        <taxon>Craniata</taxon>
        <taxon>Vertebrata</taxon>
        <taxon>Euteleostomi</taxon>
        <taxon>Mammalia</taxon>
        <taxon>Eutheria</taxon>
        <taxon>Laurasiatheria</taxon>
        <taxon>Chiroptera</taxon>
        <taxon>Yangochiroptera</taxon>
        <taxon>Vespertilionidae</taxon>
        <taxon>Myotis</taxon>
    </lineage>
</organism>
<gene>
    <name evidence="2" type="ORF">MDA_GLEAN10006172</name>
</gene>
<evidence type="ECO:0000313" key="2">
    <source>
        <dbReference type="EMBL" id="ELK38616.1"/>
    </source>
</evidence>
<evidence type="ECO:0000313" key="3">
    <source>
        <dbReference type="Proteomes" id="UP000010556"/>
    </source>
</evidence>
<protein>
    <submittedName>
        <fullName evidence="2">40S ribosomal protein S8</fullName>
    </submittedName>
</protein>
<keyword evidence="3" id="KW-1185">Reference proteome</keyword>
<sequence length="196" mass="21344">MQTALPSASLCHNIRTKGTLDITYSHPDKGQMGRVQGTWSHLLWLLELVGSDAGTEPRASLRTTGTSACKTGSKRKPQYKKWKHDLGRPAASTEISSRRAHTVHVQEATGARRWATPPGAPSAVHAKQGLLVSVCTPQELVLSKPPEKNCSVFTDGTRYPVGTRYPQSAPGTHSRHPVPTVVRVPLGTTPRPRYSR</sequence>
<feature type="compositionally biased region" description="Polar residues" evidence="1">
    <location>
        <begin position="61"/>
        <end position="70"/>
    </location>
</feature>
<accession>L5MJR4</accession>
<evidence type="ECO:0000256" key="1">
    <source>
        <dbReference type="SAM" id="MobiDB-lite"/>
    </source>
</evidence>